<dbReference type="SUPFAM" id="SSF53448">
    <property type="entry name" value="Nucleotide-diphospho-sugar transferases"/>
    <property type="match status" value="1"/>
</dbReference>
<keyword evidence="6" id="KW-1185">Reference proteome</keyword>
<organism evidence="5 6">
    <name type="scientific">Nitratireductor aquimarinus</name>
    <dbReference type="NCBI Taxonomy" id="889300"/>
    <lineage>
        <taxon>Bacteria</taxon>
        <taxon>Pseudomonadati</taxon>
        <taxon>Pseudomonadota</taxon>
        <taxon>Alphaproteobacteria</taxon>
        <taxon>Hyphomicrobiales</taxon>
        <taxon>Phyllobacteriaceae</taxon>
        <taxon>Nitratireductor</taxon>
    </lineage>
</organism>
<protein>
    <submittedName>
        <fullName evidence="5">Nucleotidyltransferase family protein</fullName>
    </submittedName>
</protein>
<dbReference type="InterPro" id="IPR025877">
    <property type="entry name" value="MobA-like_NTP_Trfase"/>
</dbReference>
<evidence type="ECO:0000256" key="3">
    <source>
        <dbReference type="ARBA" id="ARBA00022842"/>
    </source>
</evidence>
<gene>
    <name evidence="5" type="ORF">R2G56_07290</name>
</gene>
<evidence type="ECO:0000313" key="5">
    <source>
        <dbReference type="EMBL" id="MDV6226089.1"/>
    </source>
</evidence>
<dbReference type="CDD" id="cd06422">
    <property type="entry name" value="NTP_transferase_like_1"/>
    <property type="match status" value="1"/>
</dbReference>
<proteinExistence type="predicted"/>
<evidence type="ECO:0000256" key="2">
    <source>
        <dbReference type="ARBA" id="ARBA00022695"/>
    </source>
</evidence>
<dbReference type="Proteomes" id="UP001185659">
    <property type="component" value="Unassembled WGS sequence"/>
</dbReference>
<keyword evidence="2" id="KW-0548">Nucleotidyltransferase</keyword>
<dbReference type="RefSeq" id="WP_317560859.1">
    <property type="nucleotide sequence ID" value="NZ_JAWLIP010000002.1"/>
</dbReference>
<feature type="domain" description="MobA-like NTP transferase" evidence="4">
    <location>
        <begin position="13"/>
        <end position="147"/>
    </location>
</feature>
<evidence type="ECO:0000313" key="6">
    <source>
        <dbReference type="Proteomes" id="UP001185659"/>
    </source>
</evidence>
<dbReference type="Gene3D" id="3.90.550.10">
    <property type="entry name" value="Spore Coat Polysaccharide Biosynthesis Protein SpsA, Chain A"/>
    <property type="match status" value="1"/>
</dbReference>
<dbReference type="PANTHER" id="PTHR43584">
    <property type="entry name" value="NUCLEOTIDYL TRANSFERASE"/>
    <property type="match status" value="1"/>
</dbReference>
<reference evidence="5 6" key="1">
    <citation type="submission" date="2023-10" db="EMBL/GenBank/DDBJ databases">
        <authorList>
            <person name="Venkata Ramana C."/>
            <person name="Sasikala C."/>
            <person name="Dhurka M."/>
        </authorList>
    </citation>
    <scope>NUCLEOTIDE SEQUENCE [LARGE SCALE GENOMIC DNA]</scope>
    <source>
        <strain evidence="5 6">KCTC 32151</strain>
    </source>
</reference>
<comment type="caution">
    <text evidence="5">The sequence shown here is derived from an EMBL/GenBank/DDBJ whole genome shotgun (WGS) entry which is preliminary data.</text>
</comment>
<keyword evidence="3" id="KW-0460">Magnesium</keyword>
<dbReference type="InterPro" id="IPR029044">
    <property type="entry name" value="Nucleotide-diphossugar_trans"/>
</dbReference>
<dbReference type="InterPro" id="IPR050065">
    <property type="entry name" value="GlmU-like"/>
</dbReference>
<dbReference type="PANTHER" id="PTHR43584:SF8">
    <property type="entry name" value="N-ACETYLMURAMATE ALPHA-1-PHOSPHATE URIDYLYLTRANSFERASE"/>
    <property type="match status" value="1"/>
</dbReference>
<sequence length="249" mass="26522">MSGARPDNMPDTAMVLAAGLGKRMRPITDTLPKPLVQVAGRTLIDRALDMLEHAGVGTAVVNVHYLADQMEAHLADRVTPHVVISDERDRLMDSAGGVIRALPHLGDAPFFILNADTFWLEGTTSNLERLALAWDDATMDILLMVADTDQATGHSGSTDYRMDADGRLARDRGVAGGVIYAGAIVLNPRIFDGAGDEPQSLNTYFDAAERKGRLFGMKMDGAWITVGTPDAIAPAEAVVAAHGEQCDAG</sequence>
<evidence type="ECO:0000259" key="4">
    <source>
        <dbReference type="Pfam" id="PF12804"/>
    </source>
</evidence>
<dbReference type="EMBL" id="JAWLIP010000002">
    <property type="protein sequence ID" value="MDV6226089.1"/>
    <property type="molecule type" value="Genomic_DNA"/>
</dbReference>
<name>A0ABU4AIM6_9HYPH</name>
<keyword evidence="1" id="KW-0808">Transferase</keyword>
<dbReference type="Pfam" id="PF12804">
    <property type="entry name" value="NTP_transf_3"/>
    <property type="match status" value="1"/>
</dbReference>
<accession>A0ABU4AIM6</accession>
<evidence type="ECO:0000256" key="1">
    <source>
        <dbReference type="ARBA" id="ARBA00022679"/>
    </source>
</evidence>